<evidence type="ECO:0000313" key="3">
    <source>
        <dbReference type="Proteomes" id="UP000299102"/>
    </source>
</evidence>
<feature type="compositionally biased region" description="Basic and acidic residues" evidence="1">
    <location>
        <begin position="14"/>
        <end position="25"/>
    </location>
</feature>
<dbReference type="AlphaFoldDB" id="A0A4C1XTH4"/>
<accession>A0A4C1XTH4</accession>
<name>A0A4C1XTH4_EUMVA</name>
<sequence>MDPLYFCPSVRPSELSRGRDGTGPRERKRQRYREFNDRERKITSYRFASGFIKVGAVAPERVTRVHVPVIVNTLKGKPGGRGGGGEPHTTRRGYANGAPPRA</sequence>
<evidence type="ECO:0000313" key="2">
    <source>
        <dbReference type="EMBL" id="GBP67266.1"/>
    </source>
</evidence>
<gene>
    <name evidence="2" type="ORF">EVAR_47218_1</name>
</gene>
<organism evidence="2 3">
    <name type="scientific">Eumeta variegata</name>
    <name type="common">Bagworm moth</name>
    <name type="synonym">Eumeta japonica</name>
    <dbReference type="NCBI Taxonomy" id="151549"/>
    <lineage>
        <taxon>Eukaryota</taxon>
        <taxon>Metazoa</taxon>
        <taxon>Ecdysozoa</taxon>
        <taxon>Arthropoda</taxon>
        <taxon>Hexapoda</taxon>
        <taxon>Insecta</taxon>
        <taxon>Pterygota</taxon>
        <taxon>Neoptera</taxon>
        <taxon>Endopterygota</taxon>
        <taxon>Lepidoptera</taxon>
        <taxon>Glossata</taxon>
        <taxon>Ditrysia</taxon>
        <taxon>Tineoidea</taxon>
        <taxon>Psychidae</taxon>
        <taxon>Oiketicinae</taxon>
        <taxon>Eumeta</taxon>
    </lineage>
</organism>
<dbReference type="EMBL" id="BGZK01000978">
    <property type="protein sequence ID" value="GBP67266.1"/>
    <property type="molecule type" value="Genomic_DNA"/>
</dbReference>
<dbReference type="Proteomes" id="UP000299102">
    <property type="component" value="Unassembled WGS sequence"/>
</dbReference>
<proteinExistence type="predicted"/>
<reference evidence="2 3" key="1">
    <citation type="journal article" date="2019" name="Commun. Biol.">
        <title>The bagworm genome reveals a unique fibroin gene that provides high tensile strength.</title>
        <authorList>
            <person name="Kono N."/>
            <person name="Nakamura H."/>
            <person name="Ohtoshi R."/>
            <person name="Tomita M."/>
            <person name="Numata K."/>
            <person name="Arakawa K."/>
        </authorList>
    </citation>
    <scope>NUCLEOTIDE SEQUENCE [LARGE SCALE GENOMIC DNA]</scope>
</reference>
<feature type="compositionally biased region" description="Gly residues" evidence="1">
    <location>
        <begin position="77"/>
        <end position="86"/>
    </location>
</feature>
<protein>
    <submittedName>
        <fullName evidence="2">Uncharacterized protein</fullName>
    </submittedName>
</protein>
<keyword evidence="3" id="KW-1185">Reference proteome</keyword>
<feature type="region of interest" description="Disordered" evidence="1">
    <location>
        <begin position="1"/>
        <end position="33"/>
    </location>
</feature>
<comment type="caution">
    <text evidence="2">The sequence shown here is derived from an EMBL/GenBank/DDBJ whole genome shotgun (WGS) entry which is preliminary data.</text>
</comment>
<feature type="region of interest" description="Disordered" evidence="1">
    <location>
        <begin position="75"/>
        <end position="102"/>
    </location>
</feature>
<evidence type="ECO:0000256" key="1">
    <source>
        <dbReference type="SAM" id="MobiDB-lite"/>
    </source>
</evidence>